<proteinExistence type="predicted"/>
<organism evidence="1 2">
    <name type="scientific">Eretmocerus hayati</name>
    <dbReference type="NCBI Taxonomy" id="131215"/>
    <lineage>
        <taxon>Eukaryota</taxon>
        <taxon>Metazoa</taxon>
        <taxon>Ecdysozoa</taxon>
        <taxon>Arthropoda</taxon>
        <taxon>Hexapoda</taxon>
        <taxon>Insecta</taxon>
        <taxon>Pterygota</taxon>
        <taxon>Neoptera</taxon>
        <taxon>Endopterygota</taxon>
        <taxon>Hymenoptera</taxon>
        <taxon>Apocrita</taxon>
        <taxon>Proctotrupomorpha</taxon>
        <taxon>Chalcidoidea</taxon>
        <taxon>Aphelinidae</taxon>
        <taxon>Aphelininae</taxon>
        <taxon>Eretmocerus</taxon>
    </lineage>
</organism>
<protein>
    <submittedName>
        <fullName evidence="1">Uncharacterized protein</fullName>
    </submittedName>
</protein>
<gene>
    <name evidence="1" type="ORF">QAD02_015176</name>
</gene>
<keyword evidence="2" id="KW-1185">Reference proteome</keyword>
<evidence type="ECO:0000313" key="1">
    <source>
        <dbReference type="EMBL" id="KAJ8679389.1"/>
    </source>
</evidence>
<reference evidence="1" key="1">
    <citation type="submission" date="2023-04" db="EMBL/GenBank/DDBJ databases">
        <title>A chromosome-level genome assembly of the parasitoid wasp Eretmocerus hayati.</title>
        <authorList>
            <person name="Zhong Y."/>
            <person name="Liu S."/>
            <person name="Liu Y."/>
        </authorList>
    </citation>
    <scope>NUCLEOTIDE SEQUENCE</scope>
    <source>
        <strain evidence="1">ZJU_SS_LIU_2023</strain>
    </source>
</reference>
<sequence>MHQSSFKLSDFGIDPKHYHQHELTNRLRTTGKSMVPSPPMLHRLHQTDFKATKPHQVTSNFHQQQQRRSPSSSGLPQRPLSASDVMARASSSPCNSLSPPGFWKHFGGQESGMRPRKVDETYLKFGSEQILPQILHNNKIIVNSGHLDLNLSHWISRNYMYENVHTKS</sequence>
<evidence type="ECO:0000313" key="2">
    <source>
        <dbReference type="Proteomes" id="UP001239111"/>
    </source>
</evidence>
<comment type="caution">
    <text evidence="1">The sequence shown here is derived from an EMBL/GenBank/DDBJ whole genome shotgun (WGS) entry which is preliminary data.</text>
</comment>
<dbReference type="Proteomes" id="UP001239111">
    <property type="component" value="Chromosome 2"/>
</dbReference>
<accession>A0ACC2P738</accession>
<dbReference type="EMBL" id="CM056742">
    <property type="protein sequence ID" value="KAJ8679389.1"/>
    <property type="molecule type" value="Genomic_DNA"/>
</dbReference>
<name>A0ACC2P738_9HYME</name>